<dbReference type="EMBL" id="SORE01000025">
    <property type="protein sequence ID" value="TDY40401.1"/>
    <property type="molecule type" value="Genomic_DNA"/>
</dbReference>
<dbReference type="AlphaFoldDB" id="A0A4R8LBV5"/>
<reference evidence="1 2" key="1">
    <citation type="submission" date="2019-03" db="EMBL/GenBank/DDBJ databases">
        <title>Genomic Encyclopedia of Type Strains, Phase III (KMG-III): the genomes of soil and plant-associated and newly described type strains.</title>
        <authorList>
            <person name="Whitman W."/>
        </authorList>
    </citation>
    <scope>NUCLEOTIDE SEQUENCE [LARGE SCALE GENOMIC DNA]</scope>
    <source>
        <strain evidence="1 2">LMG 29544</strain>
    </source>
</reference>
<keyword evidence="2" id="KW-1185">Reference proteome</keyword>
<evidence type="ECO:0000313" key="2">
    <source>
        <dbReference type="Proteomes" id="UP000295509"/>
    </source>
</evidence>
<organism evidence="1 2">
    <name type="scientific">Paraburkholderia rhizosphaerae</name>
    <dbReference type="NCBI Taxonomy" id="480658"/>
    <lineage>
        <taxon>Bacteria</taxon>
        <taxon>Pseudomonadati</taxon>
        <taxon>Pseudomonadota</taxon>
        <taxon>Betaproteobacteria</taxon>
        <taxon>Burkholderiales</taxon>
        <taxon>Burkholderiaceae</taxon>
        <taxon>Paraburkholderia</taxon>
    </lineage>
</organism>
<gene>
    <name evidence="1" type="ORF">BX592_12545</name>
</gene>
<evidence type="ECO:0000313" key="1">
    <source>
        <dbReference type="EMBL" id="TDY40401.1"/>
    </source>
</evidence>
<accession>A0A4R8LBV5</accession>
<comment type="caution">
    <text evidence="1">The sequence shown here is derived from an EMBL/GenBank/DDBJ whole genome shotgun (WGS) entry which is preliminary data.</text>
</comment>
<sequence>MMDTTLLRYTDLPIGERAAFELVCARHGFAPAHFDVSATIDAHDPAQSQRLVTVRRGGWAQSYREDSGGHWVREFETDLNCRFFK</sequence>
<dbReference type="Proteomes" id="UP000295509">
    <property type="component" value="Unassembled WGS sequence"/>
</dbReference>
<protein>
    <submittedName>
        <fullName evidence="1">Uncharacterized protein</fullName>
    </submittedName>
</protein>
<name>A0A4R8LBV5_9BURK</name>
<proteinExistence type="predicted"/>